<protein>
    <submittedName>
        <fullName evidence="3">Uncharacterized protein</fullName>
    </submittedName>
</protein>
<accession>A0ABD3L7Z2</accession>
<evidence type="ECO:0000256" key="1">
    <source>
        <dbReference type="SAM" id="Phobius"/>
    </source>
</evidence>
<keyword evidence="1" id="KW-0812">Transmembrane</keyword>
<feature type="chain" id="PRO_5044822154" evidence="2">
    <location>
        <begin position="24"/>
        <end position="301"/>
    </location>
</feature>
<evidence type="ECO:0000256" key="2">
    <source>
        <dbReference type="SAM" id="SignalP"/>
    </source>
</evidence>
<evidence type="ECO:0000313" key="4">
    <source>
        <dbReference type="Proteomes" id="UP001634007"/>
    </source>
</evidence>
<keyword evidence="2" id="KW-0732">Signal</keyword>
<feature type="transmembrane region" description="Helical" evidence="1">
    <location>
        <begin position="98"/>
        <end position="118"/>
    </location>
</feature>
<dbReference type="Proteomes" id="UP001634007">
    <property type="component" value="Unassembled WGS sequence"/>
</dbReference>
<feature type="transmembrane region" description="Helical" evidence="1">
    <location>
        <begin position="57"/>
        <end position="77"/>
    </location>
</feature>
<dbReference type="InterPro" id="IPR006747">
    <property type="entry name" value="DUF599"/>
</dbReference>
<dbReference type="EMBL" id="JBJKBG010000003">
    <property type="protein sequence ID" value="KAL3747964.1"/>
    <property type="molecule type" value="Genomic_DNA"/>
</dbReference>
<keyword evidence="1" id="KW-1133">Transmembrane helix</keyword>
<keyword evidence="1" id="KW-0472">Membrane</keyword>
<dbReference type="AlphaFoldDB" id="A0ABD3L7Z2"/>
<dbReference type="PANTHER" id="PTHR31881">
    <property type="match status" value="1"/>
</dbReference>
<dbReference type="PANTHER" id="PTHR31881:SF6">
    <property type="entry name" value="OS09G0494600 PROTEIN"/>
    <property type="match status" value="1"/>
</dbReference>
<proteinExistence type="predicted"/>
<feature type="signal peptide" evidence="2">
    <location>
        <begin position="1"/>
        <end position="23"/>
    </location>
</feature>
<comment type="caution">
    <text evidence="3">The sequence shown here is derived from an EMBL/GenBank/DDBJ whole genome shotgun (WGS) entry which is preliminary data.</text>
</comment>
<sequence length="301" mass="34333">MLVTLGFLVMVGYRVWLWHQVCTHPFSFTIGTNSRARRFWVSAIVRTPRNTTMGSTLMATTLILPSTGMATVVSSTYSVKKALNDAVHGTRGQFTVPLMYVTPLTLFFFSFLCHSLSIRNIHQVNILINSPQDNDGVGSPEYDAEPLEMGFLLNTVRNCTFNAGLPLLLWIFGLVSIFLFSLTLVRILSNLNFVFLKPNHSKPKPISITSTSSTNITITTTRFAWNYGFIMCIRRSVLAYYNMSPRLHFELFCPLLLCFTIQIPQAYVQPYIYTLFIRKKNHLTTLEFTTFGPKKQKRKIK</sequence>
<keyword evidence="4" id="KW-1185">Reference proteome</keyword>
<evidence type="ECO:0000313" key="3">
    <source>
        <dbReference type="EMBL" id="KAL3747964.1"/>
    </source>
</evidence>
<feature type="transmembrane region" description="Helical" evidence="1">
    <location>
        <begin position="167"/>
        <end position="188"/>
    </location>
</feature>
<reference evidence="3 4" key="1">
    <citation type="submission" date="2024-11" db="EMBL/GenBank/DDBJ databases">
        <title>Chromosome-level genome assembly of Eucalyptus globulus Labill. provides insights into its genome evolution.</title>
        <authorList>
            <person name="Li X."/>
        </authorList>
    </citation>
    <scope>NUCLEOTIDE SEQUENCE [LARGE SCALE GENOMIC DNA]</scope>
    <source>
        <strain evidence="3">CL2024</strain>
        <tissue evidence="3">Fresh tender leaves</tissue>
    </source>
</reference>
<dbReference type="Pfam" id="PF04654">
    <property type="entry name" value="DUF599"/>
    <property type="match status" value="1"/>
</dbReference>
<name>A0ABD3L7Z2_EUCGL</name>
<organism evidence="3 4">
    <name type="scientific">Eucalyptus globulus</name>
    <name type="common">Tasmanian blue gum</name>
    <dbReference type="NCBI Taxonomy" id="34317"/>
    <lineage>
        <taxon>Eukaryota</taxon>
        <taxon>Viridiplantae</taxon>
        <taxon>Streptophyta</taxon>
        <taxon>Embryophyta</taxon>
        <taxon>Tracheophyta</taxon>
        <taxon>Spermatophyta</taxon>
        <taxon>Magnoliopsida</taxon>
        <taxon>eudicotyledons</taxon>
        <taxon>Gunneridae</taxon>
        <taxon>Pentapetalae</taxon>
        <taxon>rosids</taxon>
        <taxon>malvids</taxon>
        <taxon>Myrtales</taxon>
        <taxon>Myrtaceae</taxon>
        <taxon>Myrtoideae</taxon>
        <taxon>Eucalypteae</taxon>
        <taxon>Eucalyptus</taxon>
    </lineage>
</organism>
<gene>
    <name evidence="3" type="ORF">ACJRO7_016735</name>
</gene>